<comment type="caution">
    <text evidence="1">The sequence shown here is derived from an EMBL/GenBank/DDBJ whole genome shotgun (WGS) entry which is preliminary data.</text>
</comment>
<dbReference type="EMBL" id="JAHSPG010000015">
    <property type="protein sequence ID" value="MBV4359485.1"/>
    <property type="molecule type" value="Genomic_DNA"/>
</dbReference>
<evidence type="ECO:0000313" key="1">
    <source>
        <dbReference type="EMBL" id="MBV4359485.1"/>
    </source>
</evidence>
<keyword evidence="2" id="KW-1185">Reference proteome</keyword>
<accession>A0A9E2SFQ3</accession>
<organism evidence="1 2">
    <name type="scientific">Pinibacter aurantiacus</name>
    <dbReference type="NCBI Taxonomy" id="2851599"/>
    <lineage>
        <taxon>Bacteria</taxon>
        <taxon>Pseudomonadati</taxon>
        <taxon>Bacteroidota</taxon>
        <taxon>Chitinophagia</taxon>
        <taxon>Chitinophagales</taxon>
        <taxon>Chitinophagaceae</taxon>
        <taxon>Pinibacter</taxon>
    </lineage>
</organism>
<dbReference type="AlphaFoldDB" id="A0A9E2SFQ3"/>
<dbReference type="Proteomes" id="UP000812270">
    <property type="component" value="Unassembled WGS sequence"/>
</dbReference>
<proteinExistence type="predicted"/>
<gene>
    <name evidence="1" type="ORF">KTO63_20110</name>
</gene>
<dbReference type="RefSeq" id="WP_217793695.1">
    <property type="nucleotide sequence ID" value="NZ_JAHSPG010000015.1"/>
</dbReference>
<reference evidence="1" key="1">
    <citation type="submission" date="2021-06" db="EMBL/GenBank/DDBJ databases">
        <authorList>
            <person name="Huq M.A."/>
        </authorList>
    </citation>
    <scope>NUCLEOTIDE SEQUENCE</scope>
    <source>
        <strain evidence="1">MAH-26</strain>
    </source>
</reference>
<sequence length="72" mass="8247">MTIHPQFTYNETGEATGVFLNMQDWQALLLESNKELKPQARGFVLQKSKPAQIVCWGEYPINSEGELVRSFM</sequence>
<name>A0A9E2SFQ3_9BACT</name>
<protein>
    <submittedName>
        <fullName evidence="1">Uncharacterized protein</fullName>
    </submittedName>
</protein>
<evidence type="ECO:0000313" key="2">
    <source>
        <dbReference type="Proteomes" id="UP000812270"/>
    </source>
</evidence>